<dbReference type="AlphaFoldDB" id="A0A840WBA1"/>
<dbReference type="GO" id="GO:0003677">
    <property type="term" value="F:DNA binding"/>
    <property type="evidence" value="ECO:0007669"/>
    <property type="project" value="UniProtKB-KW"/>
</dbReference>
<comment type="similarity">
    <text evidence="2">Belongs to the beta sliding clamp family.</text>
</comment>
<keyword evidence="7" id="KW-0239">DNA-directed DNA polymerase</keyword>
<dbReference type="CDD" id="cd00140">
    <property type="entry name" value="beta_clamp"/>
    <property type="match status" value="1"/>
</dbReference>
<dbReference type="EMBL" id="JACHDO010000001">
    <property type="protein sequence ID" value="MBB5493434.1"/>
    <property type="molecule type" value="Genomic_DNA"/>
</dbReference>
<dbReference type="SUPFAM" id="SSF55979">
    <property type="entry name" value="DNA clamp"/>
    <property type="match status" value="3"/>
</dbReference>
<accession>A0A840WBA1</accession>
<dbReference type="InterPro" id="IPR001001">
    <property type="entry name" value="DNA_polIII_beta"/>
</dbReference>
<gene>
    <name evidence="11" type="ORF">HNR07_004571</name>
</gene>
<evidence type="ECO:0000256" key="3">
    <source>
        <dbReference type="ARBA" id="ARBA00022490"/>
    </source>
</evidence>
<proteinExistence type="inferred from homology"/>
<dbReference type="Gene3D" id="3.10.150.10">
    <property type="entry name" value="DNA Polymerase III, subunit A, domain 2"/>
    <property type="match status" value="3"/>
</dbReference>
<evidence type="ECO:0000313" key="11">
    <source>
        <dbReference type="EMBL" id="MBB5493434.1"/>
    </source>
</evidence>
<evidence type="ECO:0000256" key="2">
    <source>
        <dbReference type="ARBA" id="ARBA00010752"/>
    </source>
</evidence>
<evidence type="ECO:0000256" key="4">
    <source>
        <dbReference type="ARBA" id="ARBA00022679"/>
    </source>
</evidence>
<dbReference type="SMART" id="SM00480">
    <property type="entry name" value="POL3Bc"/>
    <property type="match status" value="1"/>
</dbReference>
<dbReference type="RefSeq" id="WP_017567527.1">
    <property type="nucleotide sequence ID" value="NZ_BAAAKM010000111.1"/>
</dbReference>
<comment type="subcellular location">
    <subcellularLocation>
        <location evidence="1">Cytoplasm</location>
    </subcellularLocation>
</comment>
<keyword evidence="12" id="KW-1185">Reference proteome</keyword>
<evidence type="ECO:0000256" key="1">
    <source>
        <dbReference type="ARBA" id="ARBA00004496"/>
    </source>
</evidence>
<protein>
    <submittedName>
        <fullName evidence="11">DNA polymerase-3 subunit beta</fullName>
        <ecNumber evidence="11">2.7.7.7</ecNumber>
    </submittedName>
</protein>
<dbReference type="InterPro" id="IPR022634">
    <property type="entry name" value="DNA_polIII_beta_N"/>
</dbReference>
<sequence length="400" mass="41710">MTAETLATRTGLAFTTTRATLADALSTVAVAVPARPRVPALSGVLLTGDTDGTLTATGFDYSTAITVTVPDVVTTPGRALLTHADLSGVLAATAKGTPKKRAGLSPVTVTSTGDATLEVDGYTLPIEAHDPDDFPTLPAPPPDTATLGTTGFVAELSRVTPAAASPEWCFPTLENVRITCDRGKRIDMIATDRYRIAWATLTATPAPGVDAYSDEAVLVNARLLDRLRRYLTGDTLTLALGDDLCGLTCGPVRVLTRGYSESEYPKNMADLVPDRAPVTVTVDRGSLARATDRARAILTAKKETATPIAVTIADGAVSIGPDLSGAVAPDLDATTTGLAGEPVRLRFHPRYLSDALASFTGRTATVHLTAPTKPVVVTDGGATPDTAGYRHLIMPIRPRT</sequence>
<dbReference type="PANTHER" id="PTHR30478">
    <property type="entry name" value="DNA POLYMERASE III SUBUNIT BETA"/>
    <property type="match status" value="1"/>
</dbReference>
<dbReference type="Pfam" id="PF00712">
    <property type="entry name" value="DNA_pol3_beta"/>
    <property type="match status" value="1"/>
</dbReference>
<dbReference type="Pfam" id="PF02768">
    <property type="entry name" value="DNA_pol3_beta_3"/>
    <property type="match status" value="1"/>
</dbReference>
<evidence type="ECO:0000259" key="10">
    <source>
        <dbReference type="Pfam" id="PF02768"/>
    </source>
</evidence>
<feature type="domain" description="DNA polymerase III beta sliding clamp C-terminal" evidence="10">
    <location>
        <begin position="271"/>
        <end position="396"/>
    </location>
</feature>
<dbReference type="GO" id="GO:0008408">
    <property type="term" value="F:3'-5' exonuclease activity"/>
    <property type="evidence" value="ECO:0007669"/>
    <property type="project" value="InterPro"/>
</dbReference>
<dbReference type="InterPro" id="IPR046938">
    <property type="entry name" value="DNA_clamp_sf"/>
</dbReference>
<keyword evidence="3" id="KW-0963">Cytoplasm</keyword>
<dbReference type="GO" id="GO:0009360">
    <property type="term" value="C:DNA polymerase III complex"/>
    <property type="evidence" value="ECO:0007669"/>
    <property type="project" value="InterPro"/>
</dbReference>
<dbReference type="GO" id="GO:0005737">
    <property type="term" value="C:cytoplasm"/>
    <property type="evidence" value="ECO:0007669"/>
    <property type="project" value="UniProtKB-SubCell"/>
</dbReference>
<keyword evidence="6" id="KW-0235">DNA replication</keyword>
<keyword evidence="8" id="KW-0238">DNA-binding</keyword>
<evidence type="ECO:0000256" key="6">
    <source>
        <dbReference type="ARBA" id="ARBA00022705"/>
    </source>
</evidence>
<evidence type="ECO:0000256" key="7">
    <source>
        <dbReference type="ARBA" id="ARBA00022932"/>
    </source>
</evidence>
<name>A0A840WBA1_9ACTN</name>
<organism evidence="11 12">
    <name type="scientific">Nocardiopsis metallicus</name>
    <dbReference type="NCBI Taxonomy" id="179819"/>
    <lineage>
        <taxon>Bacteria</taxon>
        <taxon>Bacillati</taxon>
        <taxon>Actinomycetota</taxon>
        <taxon>Actinomycetes</taxon>
        <taxon>Streptosporangiales</taxon>
        <taxon>Nocardiopsidaceae</taxon>
        <taxon>Nocardiopsis</taxon>
    </lineage>
</organism>
<dbReference type="PANTHER" id="PTHR30478:SF0">
    <property type="entry name" value="BETA SLIDING CLAMP"/>
    <property type="match status" value="1"/>
</dbReference>
<keyword evidence="5 11" id="KW-0548">Nucleotidyltransferase</keyword>
<reference evidence="11 12" key="1">
    <citation type="submission" date="2020-08" db="EMBL/GenBank/DDBJ databases">
        <title>Sequencing the genomes of 1000 actinobacteria strains.</title>
        <authorList>
            <person name="Klenk H.-P."/>
        </authorList>
    </citation>
    <scope>NUCLEOTIDE SEQUENCE [LARGE SCALE GENOMIC DNA]</scope>
    <source>
        <strain evidence="11 12">DSM 44598</strain>
    </source>
</reference>
<evidence type="ECO:0000313" key="12">
    <source>
        <dbReference type="Proteomes" id="UP000579647"/>
    </source>
</evidence>
<evidence type="ECO:0000256" key="8">
    <source>
        <dbReference type="ARBA" id="ARBA00023125"/>
    </source>
</evidence>
<dbReference type="Proteomes" id="UP000579647">
    <property type="component" value="Unassembled WGS sequence"/>
</dbReference>
<dbReference type="GO" id="GO:0003887">
    <property type="term" value="F:DNA-directed DNA polymerase activity"/>
    <property type="evidence" value="ECO:0007669"/>
    <property type="project" value="UniProtKB-KW"/>
</dbReference>
<keyword evidence="4 11" id="KW-0808">Transferase</keyword>
<feature type="domain" description="DNA polymerase III beta sliding clamp N-terminal" evidence="9">
    <location>
        <begin position="13"/>
        <end position="87"/>
    </location>
</feature>
<dbReference type="EC" id="2.7.7.7" evidence="11"/>
<dbReference type="InterPro" id="IPR022635">
    <property type="entry name" value="DNA_polIII_beta_C"/>
</dbReference>
<evidence type="ECO:0000256" key="5">
    <source>
        <dbReference type="ARBA" id="ARBA00022695"/>
    </source>
</evidence>
<evidence type="ECO:0000259" key="9">
    <source>
        <dbReference type="Pfam" id="PF00712"/>
    </source>
</evidence>
<dbReference type="GO" id="GO:0006271">
    <property type="term" value="P:DNA strand elongation involved in DNA replication"/>
    <property type="evidence" value="ECO:0007669"/>
    <property type="project" value="TreeGrafter"/>
</dbReference>
<comment type="caution">
    <text evidence="11">The sequence shown here is derived from an EMBL/GenBank/DDBJ whole genome shotgun (WGS) entry which is preliminary data.</text>
</comment>